<protein>
    <recommendedName>
        <fullName evidence="4 10">L-aspartate oxidase</fullName>
        <ecNumber evidence="4 10">1.4.3.16</ecNumber>
    </recommendedName>
</protein>
<evidence type="ECO:0000256" key="2">
    <source>
        <dbReference type="ARBA" id="ARBA00004950"/>
    </source>
</evidence>
<accession>F4KWM8</accession>
<comment type="cofactor">
    <cofactor evidence="1 12">
        <name>FAD</name>
        <dbReference type="ChEBI" id="CHEBI:57692"/>
    </cofactor>
</comment>
<feature type="active site" description="Proton acceptor" evidence="11">
    <location>
        <position position="293"/>
    </location>
</feature>
<gene>
    <name evidence="15" type="ordered locus">Halhy_3513</name>
</gene>
<proteinExistence type="inferred from homology"/>
<dbReference type="InterPro" id="IPR003953">
    <property type="entry name" value="FAD-dep_OxRdtase_2_FAD-bd"/>
</dbReference>
<keyword evidence="6 12" id="KW-0662">Pyridine nucleotide biosynthesis</keyword>
<dbReference type="Gene3D" id="3.90.700.10">
    <property type="entry name" value="Succinate dehydrogenase/fumarate reductase flavoprotein, catalytic domain"/>
    <property type="match status" value="1"/>
</dbReference>
<dbReference type="HOGENOM" id="CLU_014312_3_0_10"/>
<evidence type="ECO:0000259" key="13">
    <source>
        <dbReference type="Pfam" id="PF00890"/>
    </source>
</evidence>
<dbReference type="OrthoDB" id="9806724at2"/>
<reference key="2">
    <citation type="submission" date="2011-04" db="EMBL/GenBank/DDBJ databases">
        <title>Complete sequence of chromosome of Haliscomenobacter hydrossis DSM 1100.</title>
        <authorList>
            <consortium name="US DOE Joint Genome Institute (JGI-PGF)"/>
            <person name="Lucas S."/>
            <person name="Han J."/>
            <person name="Lapidus A."/>
            <person name="Bruce D."/>
            <person name="Goodwin L."/>
            <person name="Pitluck S."/>
            <person name="Peters L."/>
            <person name="Kyrpides N."/>
            <person name="Mavromatis K."/>
            <person name="Ivanova N."/>
            <person name="Ovchinnikova G."/>
            <person name="Pagani I."/>
            <person name="Daligault H."/>
            <person name="Detter J.C."/>
            <person name="Han C."/>
            <person name="Land M."/>
            <person name="Hauser L."/>
            <person name="Markowitz V."/>
            <person name="Cheng J.-F."/>
            <person name="Hugenholtz P."/>
            <person name="Woyke T."/>
            <person name="Wu D."/>
            <person name="Verbarg S."/>
            <person name="Frueling A."/>
            <person name="Brambilla E."/>
            <person name="Klenk H.-P."/>
            <person name="Eisen J.A."/>
        </authorList>
    </citation>
    <scope>NUCLEOTIDE SEQUENCE</scope>
    <source>
        <strain>DSM 1100</strain>
    </source>
</reference>
<keyword evidence="16" id="KW-1185">Reference proteome</keyword>
<dbReference type="GO" id="GO:0008734">
    <property type="term" value="F:L-aspartate oxidase activity"/>
    <property type="evidence" value="ECO:0007669"/>
    <property type="project" value="UniProtKB-UniRule"/>
</dbReference>
<evidence type="ECO:0000256" key="10">
    <source>
        <dbReference type="NCBIfam" id="TIGR00551"/>
    </source>
</evidence>
<dbReference type="STRING" id="760192.Halhy_3513"/>
<evidence type="ECO:0000256" key="7">
    <source>
        <dbReference type="ARBA" id="ARBA00022827"/>
    </source>
</evidence>
<dbReference type="PRINTS" id="PR00368">
    <property type="entry name" value="FADPNR"/>
</dbReference>
<comment type="similarity">
    <text evidence="3 12">Belongs to the FAD-dependent oxidoreductase 2 family. NadB subfamily.</text>
</comment>
<dbReference type="UniPathway" id="UPA00253">
    <property type="reaction ID" value="UER00326"/>
</dbReference>
<dbReference type="AlphaFoldDB" id="F4KWM8"/>
<evidence type="ECO:0000256" key="3">
    <source>
        <dbReference type="ARBA" id="ARBA00008562"/>
    </source>
</evidence>
<evidence type="ECO:0000256" key="1">
    <source>
        <dbReference type="ARBA" id="ARBA00001974"/>
    </source>
</evidence>
<evidence type="ECO:0000256" key="6">
    <source>
        <dbReference type="ARBA" id="ARBA00022642"/>
    </source>
</evidence>
<name>F4KWM8_HALH1</name>
<dbReference type="PRINTS" id="PR00411">
    <property type="entry name" value="PNDRDTASEI"/>
</dbReference>
<evidence type="ECO:0000313" key="16">
    <source>
        <dbReference type="Proteomes" id="UP000008461"/>
    </source>
</evidence>
<sequence>MIETDVLIIGSGIGGLSTAIKIAEARPDLSITVLTKTIEGESNTRYAQGGVAAVWDAEVDSYTKHREDTLDAGDGLCDQKIVDIVVSEGPDRVRDIIDWGARFDKKKDTIEYDLAREGGHSEKRILHYKDLTGWEMQRAVMAKTDELPNITIYEHYFAIDLITQHHLGHSVTRLRQDIQCYGTYALNKKNNVIETILARVTVVATGGAGQVYRATTNPVIASGDGISMAYRAKGWTENMEFVQFHPTSLYHPGGDNPVFLVSEAVRGFGGILKSKEGEEFMHKYDPRKSLAPRDIVARAIDNEMKVRGEDCMYLDCRHLNHEDFVGHFPTIYDKCKSIGIDPMKDMIPVAPACHYMCGGIKVDDLGQTTIQRMYAVGECTSTGLHGANRLASNSLLEAMVFAHRIAADILPKVDAWSIQKGIPDWNAGGTTDPKEMVLITQSIKELKEIMSSYVGIVRSNVRLKRALDRLELLYHETEEIYNTTTISPQLCELRNLITIAYLITRSARLRKESRGLHYTTDYPDRAPFVQTNVI</sequence>
<dbReference type="InterPro" id="IPR005288">
    <property type="entry name" value="NadB"/>
</dbReference>
<comment type="pathway">
    <text evidence="2 12">Cofactor biosynthesis; NAD(+) biosynthesis; iminoaspartate from L-aspartate (oxidase route): step 1/1.</text>
</comment>
<evidence type="ECO:0000256" key="12">
    <source>
        <dbReference type="RuleBase" id="RU362049"/>
    </source>
</evidence>
<dbReference type="Proteomes" id="UP000008461">
    <property type="component" value="Chromosome"/>
</dbReference>
<evidence type="ECO:0000256" key="9">
    <source>
        <dbReference type="ARBA" id="ARBA00048305"/>
    </source>
</evidence>
<evidence type="ECO:0000256" key="5">
    <source>
        <dbReference type="ARBA" id="ARBA00022630"/>
    </source>
</evidence>
<dbReference type="InterPro" id="IPR037099">
    <property type="entry name" value="Fum_R/Succ_DH_flav-like_C_sf"/>
</dbReference>
<dbReference type="GO" id="GO:0005737">
    <property type="term" value="C:cytoplasm"/>
    <property type="evidence" value="ECO:0007669"/>
    <property type="project" value="UniProtKB-SubCell"/>
</dbReference>
<dbReference type="PIRSF" id="PIRSF000171">
    <property type="entry name" value="SDHA_APRA_LASPO"/>
    <property type="match status" value="1"/>
</dbReference>
<dbReference type="SUPFAM" id="SSF46977">
    <property type="entry name" value="Succinate dehydrogenase/fumarate reductase flavoprotein C-terminal domain"/>
    <property type="match status" value="1"/>
</dbReference>
<reference evidence="15 16" key="1">
    <citation type="journal article" date="2011" name="Stand. Genomic Sci.">
        <title>Complete genome sequence of Haliscomenobacter hydrossis type strain (O).</title>
        <authorList>
            <consortium name="US DOE Joint Genome Institute (JGI-PGF)"/>
            <person name="Daligault H."/>
            <person name="Lapidus A."/>
            <person name="Zeytun A."/>
            <person name="Nolan M."/>
            <person name="Lucas S."/>
            <person name="Del Rio T.G."/>
            <person name="Tice H."/>
            <person name="Cheng J.F."/>
            <person name="Tapia R."/>
            <person name="Han C."/>
            <person name="Goodwin L."/>
            <person name="Pitluck S."/>
            <person name="Liolios K."/>
            <person name="Pagani I."/>
            <person name="Ivanova N."/>
            <person name="Huntemann M."/>
            <person name="Mavromatis K."/>
            <person name="Mikhailova N."/>
            <person name="Pati A."/>
            <person name="Chen A."/>
            <person name="Palaniappan K."/>
            <person name="Land M."/>
            <person name="Hauser L."/>
            <person name="Brambilla E.M."/>
            <person name="Rohde M."/>
            <person name="Verbarg S."/>
            <person name="Goker M."/>
            <person name="Bristow J."/>
            <person name="Eisen J.A."/>
            <person name="Markowitz V."/>
            <person name="Hugenholtz P."/>
            <person name="Kyrpides N.C."/>
            <person name="Klenk H.P."/>
            <person name="Woyke T."/>
        </authorList>
    </citation>
    <scope>NUCLEOTIDE SEQUENCE [LARGE SCALE GENOMIC DNA]</scope>
    <source>
        <strain evidence="16">ATCC 27775 / DSM 1100 / LMG 10767 / O</strain>
    </source>
</reference>
<evidence type="ECO:0000256" key="4">
    <source>
        <dbReference type="ARBA" id="ARBA00012173"/>
    </source>
</evidence>
<dbReference type="InterPro" id="IPR015939">
    <property type="entry name" value="Fum_Rdtase/Succ_DH_flav-like_C"/>
</dbReference>
<dbReference type="InterPro" id="IPR027477">
    <property type="entry name" value="Succ_DH/fumarate_Rdtase_cat_sf"/>
</dbReference>
<dbReference type="PANTHER" id="PTHR42716:SF2">
    <property type="entry name" value="L-ASPARTATE OXIDASE, CHLOROPLASTIC"/>
    <property type="match status" value="1"/>
</dbReference>
<dbReference type="PANTHER" id="PTHR42716">
    <property type="entry name" value="L-ASPARTATE OXIDASE"/>
    <property type="match status" value="1"/>
</dbReference>
<dbReference type="KEGG" id="hhy:Halhy_3513"/>
<keyword evidence="5 12" id="KW-0285">Flavoprotein</keyword>
<organism evidence="15 16">
    <name type="scientific">Haliscomenobacter hydrossis (strain ATCC 27775 / DSM 1100 / LMG 10767 / O)</name>
    <dbReference type="NCBI Taxonomy" id="760192"/>
    <lineage>
        <taxon>Bacteria</taxon>
        <taxon>Pseudomonadati</taxon>
        <taxon>Bacteroidota</taxon>
        <taxon>Saprospiria</taxon>
        <taxon>Saprospirales</taxon>
        <taxon>Haliscomenobacteraceae</taxon>
        <taxon>Haliscomenobacter</taxon>
    </lineage>
</organism>
<dbReference type="EMBL" id="CP002691">
    <property type="protein sequence ID" value="AEE51368.1"/>
    <property type="molecule type" value="Genomic_DNA"/>
</dbReference>
<dbReference type="Gene3D" id="1.20.58.100">
    <property type="entry name" value="Fumarate reductase/succinate dehydrogenase flavoprotein-like, C-terminal domain"/>
    <property type="match status" value="1"/>
</dbReference>
<dbReference type="FunFam" id="3.90.700.10:FF:000002">
    <property type="entry name" value="L-aspartate oxidase"/>
    <property type="match status" value="1"/>
</dbReference>
<comment type="catalytic activity">
    <reaction evidence="9">
        <text>L-aspartate + O2 = iminosuccinate + H2O2</text>
        <dbReference type="Rhea" id="RHEA:25876"/>
        <dbReference type="ChEBI" id="CHEBI:15379"/>
        <dbReference type="ChEBI" id="CHEBI:16240"/>
        <dbReference type="ChEBI" id="CHEBI:29991"/>
        <dbReference type="ChEBI" id="CHEBI:77875"/>
        <dbReference type="EC" id="1.4.3.16"/>
    </reaction>
    <physiologicalReaction direction="left-to-right" evidence="9">
        <dbReference type="Rhea" id="RHEA:25877"/>
    </physiologicalReaction>
</comment>
<dbReference type="SUPFAM" id="SSF51905">
    <property type="entry name" value="FAD/NAD(P)-binding domain"/>
    <property type="match status" value="1"/>
</dbReference>
<dbReference type="Gene3D" id="3.50.50.60">
    <property type="entry name" value="FAD/NAD(P)-binding domain"/>
    <property type="match status" value="1"/>
</dbReference>
<evidence type="ECO:0000256" key="8">
    <source>
        <dbReference type="ARBA" id="ARBA00023002"/>
    </source>
</evidence>
<feature type="domain" description="Fumarate reductase/succinate dehydrogenase flavoprotein-like C-terminal" evidence="14">
    <location>
        <begin position="444"/>
        <end position="525"/>
    </location>
</feature>
<dbReference type="RefSeq" id="WP_013765908.1">
    <property type="nucleotide sequence ID" value="NC_015510.1"/>
</dbReference>
<dbReference type="SUPFAM" id="SSF56425">
    <property type="entry name" value="Succinate dehydrogenase/fumarate reductase flavoprotein, catalytic domain"/>
    <property type="match status" value="1"/>
</dbReference>
<feature type="domain" description="FAD-dependent oxidoreductase 2 FAD-binding" evidence="13">
    <location>
        <begin position="5"/>
        <end position="395"/>
    </location>
</feature>
<evidence type="ECO:0000256" key="11">
    <source>
        <dbReference type="PIRSR" id="PIRSR000171-1"/>
    </source>
</evidence>
<evidence type="ECO:0000259" key="14">
    <source>
        <dbReference type="Pfam" id="PF02910"/>
    </source>
</evidence>
<dbReference type="FunFam" id="1.20.58.100:FF:000002">
    <property type="entry name" value="L-aspartate oxidase"/>
    <property type="match status" value="1"/>
</dbReference>
<dbReference type="eggNOG" id="COG0029">
    <property type="taxonomic scope" value="Bacteria"/>
</dbReference>
<dbReference type="Pfam" id="PF02910">
    <property type="entry name" value="Succ_DH_flav_C"/>
    <property type="match status" value="1"/>
</dbReference>
<dbReference type="EC" id="1.4.3.16" evidence="4 10"/>
<dbReference type="Pfam" id="PF00890">
    <property type="entry name" value="FAD_binding_2"/>
    <property type="match status" value="1"/>
</dbReference>
<dbReference type="InterPro" id="IPR036188">
    <property type="entry name" value="FAD/NAD-bd_sf"/>
</dbReference>
<keyword evidence="7 12" id="KW-0274">FAD</keyword>
<keyword evidence="8 12" id="KW-0560">Oxidoreductase</keyword>
<evidence type="ECO:0000313" key="15">
    <source>
        <dbReference type="EMBL" id="AEE51368.1"/>
    </source>
</evidence>
<comment type="subcellular location">
    <subcellularLocation>
        <location evidence="12">Cytoplasm</location>
    </subcellularLocation>
</comment>
<dbReference type="NCBIfam" id="NF006567">
    <property type="entry name" value="PRK09077.1"/>
    <property type="match status" value="1"/>
</dbReference>
<dbReference type="GO" id="GO:0034628">
    <property type="term" value="P:'de novo' NAD+ biosynthetic process from L-aspartate"/>
    <property type="evidence" value="ECO:0007669"/>
    <property type="project" value="TreeGrafter"/>
</dbReference>
<dbReference type="NCBIfam" id="TIGR00551">
    <property type="entry name" value="nadB"/>
    <property type="match status" value="1"/>
</dbReference>
<comment type="function">
    <text evidence="12">Catalyzes the oxidation of L-aspartate to iminoaspartate.</text>
</comment>